<dbReference type="PANTHER" id="PTHR38248:SF2">
    <property type="entry name" value="FUNK1 11"/>
    <property type="match status" value="1"/>
</dbReference>
<name>A0A9P6E677_9AGAR</name>
<feature type="compositionally biased region" description="Basic and acidic residues" evidence="1">
    <location>
        <begin position="443"/>
        <end position="454"/>
    </location>
</feature>
<dbReference type="InterPro" id="IPR040976">
    <property type="entry name" value="Pkinase_fungal"/>
</dbReference>
<feature type="compositionally biased region" description="Polar residues" evidence="1">
    <location>
        <begin position="348"/>
        <end position="360"/>
    </location>
</feature>
<dbReference type="InterPro" id="IPR011009">
    <property type="entry name" value="Kinase-like_dom_sf"/>
</dbReference>
<dbReference type="Gene3D" id="1.10.510.10">
    <property type="entry name" value="Transferase(Phosphotransferase) domain 1"/>
    <property type="match status" value="1"/>
</dbReference>
<feature type="region of interest" description="Disordered" evidence="1">
    <location>
        <begin position="412"/>
        <end position="454"/>
    </location>
</feature>
<evidence type="ECO:0000313" key="3">
    <source>
        <dbReference type="EMBL" id="KAF9523119.1"/>
    </source>
</evidence>
<organism evidence="3 4">
    <name type="scientific">Crepidotus variabilis</name>
    <dbReference type="NCBI Taxonomy" id="179855"/>
    <lineage>
        <taxon>Eukaryota</taxon>
        <taxon>Fungi</taxon>
        <taxon>Dikarya</taxon>
        <taxon>Basidiomycota</taxon>
        <taxon>Agaricomycotina</taxon>
        <taxon>Agaricomycetes</taxon>
        <taxon>Agaricomycetidae</taxon>
        <taxon>Agaricales</taxon>
        <taxon>Agaricineae</taxon>
        <taxon>Crepidotaceae</taxon>
        <taxon>Crepidotus</taxon>
    </lineage>
</organism>
<evidence type="ECO:0000259" key="2">
    <source>
        <dbReference type="Pfam" id="PF17667"/>
    </source>
</evidence>
<dbReference type="SUPFAM" id="SSF56112">
    <property type="entry name" value="Protein kinase-like (PK-like)"/>
    <property type="match status" value="1"/>
</dbReference>
<feature type="domain" description="Fungal-type protein kinase" evidence="2">
    <location>
        <begin position="91"/>
        <end position="230"/>
    </location>
</feature>
<dbReference type="AlphaFoldDB" id="A0A9P6E677"/>
<sequence>MALCGRCTVGLRASYNPDTEKLPGVKIDCFIKTSFLIEAKKTNKVELLRQAIGLKGVGQLLCAERGKESFQVFDDHMSGRWSLSKQCVDQWRYTCDIALKPYGCSIANIEDRLELLTTMLNAIRGHSNLFFGKRILHRDISANNILRGSNGAPPGMRGILIDLDSAVKFTQREDEKIDNGKVTNRTGTRVFQSTIALMIGTLKDPVVGGVPLHDHIDDLEAFFWVLYTLCHSVAEEDSPWDRWQTAPVLDVANHKTSILFTPLNTSVFQADGRLKQFGPRIGQLLEELRCFFSGHYLRKYSALHRPGPPPIADVIFAEAPKDYKKVLALFEQTITDTEREARDGSSAGLVQSSTADSSAQEADIEMDDEFGLSEVRNGGKQFASLPSRLSLVDNKERPPPVEVFELLTEVDAEPVPTVYEVPNNSDESAPPAAIPKANGNPPTDHDKLDDHASR</sequence>
<dbReference type="Pfam" id="PF17667">
    <property type="entry name" value="Pkinase_fungal"/>
    <property type="match status" value="1"/>
</dbReference>
<dbReference type="Proteomes" id="UP000807306">
    <property type="component" value="Unassembled WGS sequence"/>
</dbReference>
<evidence type="ECO:0000256" key="1">
    <source>
        <dbReference type="SAM" id="MobiDB-lite"/>
    </source>
</evidence>
<keyword evidence="4" id="KW-1185">Reference proteome</keyword>
<comment type="caution">
    <text evidence="3">The sequence shown here is derived from an EMBL/GenBank/DDBJ whole genome shotgun (WGS) entry which is preliminary data.</text>
</comment>
<evidence type="ECO:0000313" key="4">
    <source>
        <dbReference type="Proteomes" id="UP000807306"/>
    </source>
</evidence>
<reference evidence="3" key="1">
    <citation type="submission" date="2020-11" db="EMBL/GenBank/DDBJ databases">
        <authorList>
            <consortium name="DOE Joint Genome Institute"/>
            <person name="Ahrendt S."/>
            <person name="Riley R."/>
            <person name="Andreopoulos W."/>
            <person name="Labutti K."/>
            <person name="Pangilinan J."/>
            <person name="Ruiz-Duenas F.J."/>
            <person name="Barrasa J.M."/>
            <person name="Sanchez-Garcia M."/>
            <person name="Camarero S."/>
            <person name="Miyauchi S."/>
            <person name="Serrano A."/>
            <person name="Linde D."/>
            <person name="Babiker R."/>
            <person name="Drula E."/>
            <person name="Ayuso-Fernandez I."/>
            <person name="Pacheco R."/>
            <person name="Padilla G."/>
            <person name="Ferreira P."/>
            <person name="Barriuso J."/>
            <person name="Kellner H."/>
            <person name="Castanera R."/>
            <person name="Alfaro M."/>
            <person name="Ramirez L."/>
            <person name="Pisabarro A.G."/>
            <person name="Kuo A."/>
            <person name="Tritt A."/>
            <person name="Lipzen A."/>
            <person name="He G."/>
            <person name="Yan M."/>
            <person name="Ng V."/>
            <person name="Cullen D."/>
            <person name="Martin F."/>
            <person name="Rosso M.-N."/>
            <person name="Henrissat B."/>
            <person name="Hibbett D."/>
            <person name="Martinez A.T."/>
            <person name="Grigoriev I.V."/>
        </authorList>
    </citation>
    <scope>NUCLEOTIDE SEQUENCE</scope>
    <source>
        <strain evidence="3">CBS 506.95</strain>
    </source>
</reference>
<dbReference type="OrthoDB" id="5569250at2759"/>
<dbReference type="PANTHER" id="PTHR38248">
    <property type="entry name" value="FUNK1 6"/>
    <property type="match status" value="1"/>
</dbReference>
<feature type="region of interest" description="Disordered" evidence="1">
    <location>
        <begin position="337"/>
        <end position="363"/>
    </location>
</feature>
<dbReference type="EMBL" id="MU157924">
    <property type="protein sequence ID" value="KAF9523119.1"/>
    <property type="molecule type" value="Genomic_DNA"/>
</dbReference>
<proteinExistence type="predicted"/>
<accession>A0A9P6E677</accession>
<protein>
    <recommendedName>
        <fullName evidence="2">Fungal-type protein kinase domain-containing protein</fullName>
    </recommendedName>
</protein>
<gene>
    <name evidence="3" type="ORF">CPB83DRAFT_899021</name>
</gene>